<comment type="caution">
    <text evidence="2">The sequence shown here is derived from an EMBL/GenBank/DDBJ whole genome shotgun (WGS) entry which is preliminary data.</text>
</comment>
<dbReference type="OrthoDB" id="3945172at2759"/>
<feature type="compositionally biased region" description="Basic and acidic residues" evidence="1">
    <location>
        <begin position="69"/>
        <end position="81"/>
    </location>
</feature>
<feature type="region of interest" description="Disordered" evidence="1">
    <location>
        <begin position="32"/>
        <end position="100"/>
    </location>
</feature>
<dbReference type="EMBL" id="MU253772">
    <property type="protein sequence ID" value="KAG9247457.1"/>
    <property type="molecule type" value="Genomic_DNA"/>
</dbReference>
<dbReference type="Proteomes" id="UP000887226">
    <property type="component" value="Unassembled WGS sequence"/>
</dbReference>
<evidence type="ECO:0000313" key="3">
    <source>
        <dbReference type="Proteomes" id="UP000887226"/>
    </source>
</evidence>
<organism evidence="2 3">
    <name type="scientific">Calycina marina</name>
    <dbReference type="NCBI Taxonomy" id="1763456"/>
    <lineage>
        <taxon>Eukaryota</taxon>
        <taxon>Fungi</taxon>
        <taxon>Dikarya</taxon>
        <taxon>Ascomycota</taxon>
        <taxon>Pezizomycotina</taxon>
        <taxon>Leotiomycetes</taxon>
        <taxon>Helotiales</taxon>
        <taxon>Pezizellaceae</taxon>
        <taxon>Calycina</taxon>
    </lineage>
</organism>
<evidence type="ECO:0000313" key="2">
    <source>
        <dbReference type="EMBL" id="KAG9247457.1"/>
    </source>
</evidence>
<accession>A0A9P7Z979</accession>
<evidence type="ECO:0000256" key="1">
    <source>
        <dbReference type="SAM" id="MobiDB-lite"/>
    </source>
</evidence>
<gene>
    <name evidence="2" type="ORF">BJ878DRAFT_182839</name>
</gene>
<keyword evidence="3" id="KW-1185">Reference proteome</keyword>
<feature type="compositionally biased region" description="Basic and acidic residues" evidence="1">
    <location>
        <begin position="32"/>
        <end position="41"/>
    </location>
</feature>
<protein>
    <submittedName>
        <fullName evidence="2">Uncharacterized protein</fullName>
    </submittedName>
</protein>
<dbReference type="AlphaFoldDB" id="A0A9P7Z979"/>
<name>A0A9P7Z979_9HELO</name>
<proteinExistence type="predicted"/>
<reference evidence="2" key="1">
    <citation type="journal article" date="2021" name="IMA Fungus">
        <title>Genomic characterization of three marine fungi, including Emericellopsis atlantica sp. nov. with signatures of a generalist lifestyle and marine biomass degradation.</title>
        <authorList>
            <person name="Hagestad O.C."/>
            <person name="Hou L."/>
            <person name="Andersen J.H."/>
            <person name="Hansen E.H."/>
            <person name="Altermark B."/>
            <person name="Li C."/>
            <person name="Kuhnert E."/>
            <person name="Cox R.J."/>
            <person name="Crous P.W."/>
            <person name="Spatafora J.W."/>
            <person name="Lail K."/>
            <person name="Amirebrahimi M."/>
            <person name="Lipzen A."/>
            <person name="Pangilinan J."/>
            <person name="Andreopoulos W."/>
            <person name="Hayes R.D."/>
            <person name="Ng V."/>
            <person name="Grigoriev I.V."/>
            <person name="Jackson S.A."/>
            <person name="Sutton T.D.S."/>
            <person name="Dobson A.D.W."/>
            <person name="Rama T."/>
        </authorList>
    </citation>
    <scope>NUCLEOTIDE SEQUENCE</scope>
    <source>
        <strain evidence="2">TRa3180A</strain>
    </source>
</reference>
<sequence>MSSRTILRTIRLISLQSTRNLTTSSVLRADIDVHSTKKNDGHNTQQDAVRGGQDAKAKKKGGAATSEKSNVDHSKEKEKLGTKAPGPIIGMDDERGGKGE</sequence>